<evidence type="ECO:0000259" key="1">
    <source>
        <dbReference type="Pfam" id="PF05699"/>
    </source>
</evidence>
<dbReference type="Pfam" id="PF05699">
    <property type="entry name" value="Dimer_Tnp_hAT"/>
    <property type="match status" value="1"/>
</dbReference>
<dbReference type="AlphaFoldDB" id="A0A8D8LMT5"/>
<evidence type="ECO:0000313" key="2">
    <source>
        <dbReference type="EMBL" id="CAG6608232.1"/>
    </source>
</evidence>
<dbReference type="PANTHER" id="PTHR45913">
    <property type="entry name" value="EPM2A-INTERACTING PROTEIN 1"/>
    <property type="match status" value="1"/>
</dbReference>
<protein>
    <submittedName>
        <fullName evidence="2">SCAN domain-containing protein 3</fullName>
    </submittedName>
</protein>
<dbReference type="PANTHER" id="PTHR45913:SF19">
    <property type="entry name" value="LOW QUALITY PROTEIN: ZINC FINGER BED DOMAIN-CONTAINING PROTEIN 5-LIKE"/>
    <property type="match status" value="1"/>
</dbReference>
<dbReference type="GO" id="GO:0046983">
    <property type="term" value="F:protein dimerization activity"/>
    <property type="evidence" value="ECO:0007669"/>
    <property type="project" value="InterPro"/>
</dbReference>
<dbReference type="InterPro" id="IPR012337">
    <property type="entry name" value="RNaseH-like_sf"/>
</dbReference>
<dbReference type="InterPro" id="IPR008906">
    <property type="entry name" value="HATC_C_dom"/>
</dbReference>
<reference evidence="2" key="1">
    <citation type="submission" date="2021-05" db="EMBL/GenBank/DDBJ databases">
        <authorList>
            <person name="Alioto T."/>
            <person name="Alioto T."/>
            <person name="Gomez Garrido J."/>
        </authorList>
    </citation>
    <scope>NUCLEOTIDE SEQUENCE</scope>
</reference>
<dbReference type="SUPFAM" id="SSF53098">
    <property type="entry name" value="Ribonuclease H-like"/>
    <property type="match status" value="1"/>
</dbReference>
<feature type="domain" description="HAT C-terminal dimerisation" evidence="1">
    <location>
        <begin position="95"/>
        <end position="156"/>
    </location>
</feature>
<organism evidence="2">
    <name type="scientific">Cacopsylla melanoneura</name>
    <dbReference type="NCBI Taxonomy" id="428564"/>
    <lineage>
        <taxon>Eukaryota</taxon>
        <taxon>Metazoa</taxon>
        <taxon>Ecdysozoa</taxon>
        <taxon>Arthropoda</taxon>
        <taxon>Hexapoda</taxon>
        <taxon>Insecta</taxon>
        <taxon>Pterygota</taxon>
        <taxon>Neoptera</taxon>
        <taxon>Paraneoptera</taxon>
        <taxon>Hemiptera</taxon>
        <taxon>Sternorrhyncha</taxon>
        <taxon>Psylloidea</taxon>
        <taxon>Psyllidae</taxon>
        <taxon>Psyllinae</taxon>
        <taxon>Cacopsylla</taxon>
    </lineage>
</organism>
<dbReference type="EMBL" id="HBUF01010667">
    <property type="protein sequence ID" value="CAG6608232.1"/>
    <property type="molecule type" value="Transcribed_RNA"/>
</dbReference>
<name>A0A8D8LMT5_9HEMI</name>
<accession>A0A8D8LMT5</accession>
<sequence>MSGNFSSFHRLNDLLDSNEDQELLDEWKKVVLSQLSQLESEFERYFPDKFNETWESKLYRSPFNIDVATVPENIQEEFIDLRNDSTAKDCFLTESVEGFWLKYKDAYPNVAATPIRLLLQFSTTYLCESGFSTMTVIKTKYRNRLDLENDMRCALVENIVPNIKKLVSEIQCQSSH</sequence>
<proteinExistence type="predicted"/>